<dbReference type="OrthoDB" id="5863648at2759"/>
<organism evidence="3">
    <name type="scientific">Angiostrongylus costaricensis</name>
    <name type="common">Nematode worm</name>
    <dbReference type="NCBI Taxonomy" id="334426"/>
    <lineage>
        <taxon>Eukaryota</taxon>
        <taxon>Metazoa</taxon>
        <taxon>Ecdysozoa</taxon>
        <taxon>Nematoda</taxon>
        <taxon>Chromadorea</taxon>
        <taxon>Rhabditida</taxon>
        <taxon>Rhabditina</taxon>
        <taxon>Rhabditomorpha</taxon>
        <taxon>Strongyloidea</taxon>
        <taxon>Metastrongylidae</taxon>
        <taxon>Angiostrongylus</taxon>
    </lineage>
</organism>
<accession>A0A0R3PLG0</accession>
<reference evidence="1 2" key="2">
    <citation type="submission" date="2018-11" db="EMBL/GenBank/DDBJ databases">
        <authorList>
            <consortium name="Pathogen Informatics"/>
        </authorList>
    </citation>
    <scope>NUCLEOTIDE SEQUENCE [LARGE SCALE GENOMIC DNA]</scope>
    <source>
        <strain evidence="1 2">Costa Rica</strain>
    </source>
</reference>
<gene>
    <name evidence="1" type="ORF">ACOC_LOCUS5593</name>
</gene>
<dbReference type="WBParaSite" id="ACOC_0000559201-mRNA-1">
    <property type="protein sequence ID" value="ACOC_0000559201-mRNA-1"/>
    <property type="gene ID" value="ACOC_0000559201"/>
</dbReference>
<keyword evidence="2" id="KW-1185">Reference proteome</keyword>
<evidence type="ECO:0000313" key="1">
    <source>
        <dbReference type="EMBL" id="VDM57178.1"/>
    </source>
</evidence>
<evidence type="ECO:0000313" key="2">
    <source>
        <dbReference type="Proteomes" id="UP000267027"/>
    </source>
</evidence>
<sequence length="156" mass="17262">MTSSMSSRQGALTRATNRLPSNFDDSEDLTLSHVELPYDEVNRISYVNTPRKRITDATFAIQFEMENIPTALDKYSEEADHLDSNIPSVEDACERINASTEKTLELLDRAACCLFKLFKLKNALEDAKNNVSSSTNSSTPAVNLPPIAVSKFSGKL</sequence>
<reference evidence="3" key="1">
    <citation type="submission" date="2017-02" db="UniProtKB">
        <authorList>
            <consortium name="WormBaseParasite"/>
        </authorList>
    </citation>
    <scope>IDENTIFICATION</scope>
</reference>
<dbReference type="EMBL" id="UYYA01003880">
    <property type="protein sequence ID" value="VDM57178.1"/>
    <property type="molecule type" value="Genomic_DNA"/>
</dbReference>
<dbReference type="Proteomes" id="UP000267027">
    <property type="component" value="Unassembled WGS sequence"/>
</dbReference>
<dbReference type="AlphaFoldDB" id="A0A0R3PLG0"/>
<name>A0A0R3PLG0_ANGCS</name>
<protein>
    <submittedName>
        <fullName evidence="3">Biogenesis of lysosome-related organelles complex 1 subunit 3</fullName>
    </submittedName>
</protein>
<proteinExistence type="predicted"/>
<evidence type="ECO:0000313" key="3">
    <source>
        <dbReference type="WBParaSite" id="ACOC_0000559201-mRNA-1"/>
    </source>
</evidence>